<protein>
    <recommendedName>
        <fullName evidence="3">non-specific serine/threonine protein kinase</fullName>
        <ecNumber evidence="3">2.7.11.1</ecNumber>
    </recommendedName>
</protein>
<dbReference type="SUPFAM" id="SSF57424">
    <property type="entry name" value="LDL receptor-like module"/>
    <property type="match status" value="2"/>
</dbReference>
<evidence type="ECO:0000256" key="14">
    <source>
        <dbReference type="ARBA" id="ARBA00048679"/>
    </source>
</evidence>
<dbReference type="SUPFAM" id="SSF56112">
    <property type="entry name" value="Protein kinase-like (PK-like)"/>
    <property type="match status" value="1"/>
</dbReference>
<dbReference type="PROSITE" id="PS50011">
    <property type="entry name" value="PROTEIN_KINASE_DOM"/>
    <property type="match status" value="1"/>
</dbReference>
<keyword evidence="12 15" id="KW-1015">Disulfide bond</keyword>
<sequence length="1350" mass="149642">MVDFSLAITTAWNLTPHSGVRFSANLPSGSVNPLLGVWVWPSWTLLPASPSSDPPRLHTLFSPFNHSPFQPRSQSRTRTNLTSLTKDQKAPPRTLSSDCGTAAASDDVTRSVRMELSPNLGIFASLGFSNLNIDFCPPLAVNQHENRPCPTLKPCENVKKSRHRRSVNRLLHPSTVEIRATPPWTVGKSAPVGSTRGKDAFLSGNGGAFGRRYVQRSRWKACGVLEKRKSGRTVENTNPSPEIHQYVGPYRLEKTLGKGQTGLVKLGVQCVTGKKVAIKIINREKLSESVLMKVEREIAIMKLIDHPHVLGLTDVYENKKYLYLVLEHVSGGELFDYLVKKGRLTPKEARRFFRQIISALDFCHSHSIWDLKPENLLLDEKNNIKIADFGMASLQPMGSMLETSCGSPHYACPEVIRGEKYDGRKADVWSCGVILYALLVGALPFDDDNLRQLLEKVKRGVFHIPHFVPPDCQSLLRGMIEVNPDKRLTLTEINKHPWVTAGGKGELELELPMMEVVQTHVLPSIEAVDPDVLQAICSLGCFKEKEKLIQHLLSPSHNTEKVIYFLLLERKRRRPAYEDDTDSILRMRVSETSDPPKKRIDTCRVNGQSGLQFGQISEGSPLTPRRSHYKRHHPRRSPSTGSTHSSLGVHSPTRSSGASSPILFNSTTAPLNTHSGMSSPVQRAASHHAHRTSAHVSNTHVTVTPAPATPTHHRANSSGGTSTSSVMSTLTSPESDTSSLVSGPTILTPMTPPGSPHSGATSHHWRSRLTTIKNSFLGSPRFHRRKLQTSSEEVHLTPESSPELTKKSWFGSLMTTEKDETFTILVKGKPLATVKADLIHAFLSIAELSHSVSSPMSFRVEYKRGTTGPAMFQRHVRFQVDISTITKQVGDNGKEHLYAITFTLLSGNIRRFRRVCEHIQAQVCTRRPPPSPRAQRKFATELSESSSCGSDSSELYLNARQLNVLQLESSDLESECSVFDVRTATREVSRRASTNNNTESIEQTTPGTPKAVRSNSENTDSCEKTCITTMSGSSIAGAVEQVGWCHLAGGRATSPVATMILQPVELTKIHYYDARKEIATISREVFDNHLNANVVVEKNLFRHRWVLKINEIGGGRDRVRWRLVVCILVLSCLVVAVVFGVYFGLFGSKRVQVVYTFGSNRSSATVLPTSQLTHEKITASFCQNCTRGRICMKLAETAVPTCVDALDRKDPTGCGGFCSVNTQFCQLLDNHHRIYQCSNLKNTLKCPSDAFNCGNMCIKMNRRCDGVIHCSNKSDELDCDCDLDTHFRCNNVTSCLPKSKKCDGIVDCWDKTDEIDCKTGEWSLSSLVPILPVLNFSFGLQERGNTVPER</sequence>
<dbReference type="GO" id="GO:0007399">
    <property type="term" value="P:nervous system development"/>
    <property type="evidence" value="ECO:0007669"/>
    <property type="project" value="UniProtKB-KW"/>
</dbReference>
<feature type="domain" description="Protein kinase" evidence="19">
    <location>
        <begin position="250"/>
        <end position="499"/>
    </location>
</feature>
<comment type="similarity">
    <text evidence="2">Belongs to the protein kinase superfamily. CAMK Ser/Thr protein kinase family. SNF1 subfamily.</text>
</comment>
<comment type="catalytic activity">
    <reaction evidence="14">
        <text>L-seryl-[protein] + ATP = O-phospho-L-seryl-[protein] + ADP + H(+)</text>
        <dbReference type="Rhea" id="RHEA:17989"/>
        <dbReference type="Rhea" id="RHEA-COMP:9863"/>
        <dbReference type="Rhea" id="RHEA-COMP:11604"/>
        <dbReference type="ChEBI" id="CHEBI:15378"/>
        <dbReference type="ChEBI" id="CHEBI:29999"/>
        <dbReference type="ChEBI" id="CHEBI:30616"/>
        <dbReference type="ChEBI" id="CHEBI:83421"/>
        <dbReference type="ChEBI" id="CHEBI:456216"/>
        <dbReference type="EC" id="2.7.11.1"/>
    </reaction>
</comment>
<evidence type="ECO:0000256" key="8">
    <source>
        <dbReference type="ARBA" id="ARBA00022777"/>
    </source>
</evidence>
<keyword evidence="5" id="KW-0808">Transferase</keyword>
<reference evidence="20" key="1">
    <citation type="journal article" date="2020" name="J Insects Food Feed">
        <title>The yellow mealworm (Tenebrio molitor) genome: a resource for the emerging insects as food and feed industry.</title>
        <authorList>
            <person name="Eriksson T."/>
            <person name="Andere A."/>
            <person name="Kelstrup H."/>
            <person name="Emery V."/>
            <person name="Picard C."/>
        </authorList>
    </citation>
    <scope>NUCLEOTIDE SEQUENCE</scope>
    <source>
        <strain evidence="20">Stoneville</strain>
        <tissue evidence="20">Whole head</tissue>
    </source>
</reference>
<feature type="region of interest" description="Disordered" evidence="17">
    <location>
        <begin position="63"/>
        <end position="102"/>
    </location>
</feature>
<keyword evidence="9 16" id="KW-0067">ATP-binding</keyword>
<keyword evidence="21" id="KW-1185">Reference proteome</keyword>
<dbReference type="InterPro" id="IPR023415">
    <property type="entry name" value="LDLR_class-A_CS"/>
</dbReference>
<dbReference type="Pfam" id="PF00057">
    <property type="entry name" value="Ldl_recept_a"/>
    <property type="match status" value="1"/>
</dbReference>
<evidence type="ECO:0000256" key="12">
    <source>
        <dbReference type="ARBA" id="ARBA00023157"/>
    </source>
</evidence>
<dbReference type="Pfam" id="PF21122">
    <property type="entry name" value="KA1_BRSK"/>
    <property type="match status" value="1"/>
</dbReference>
<feature type="compositionally biased region" description="Low complexity" evidence="17">
    <location>
        <begin position="699"/>
        <end position="710"/>
    </location>
</feature>
<evidence type="ECO:0000256" key="2">
    <source>
        <dbReference type="ARBA" id="ARBA00006234"/>
    </source>
</evidence>
<dbReference type="GO" id="GO:0046872">
    <property type="term" value="F:metal ion binding"/>
    <property type="evidence" value="ECO:0007669"/>
    <property type="project" value="UniProtKB-KW"/>
</dbReference>
<feature type="region of interest" description="Disordered" evidence="17">
    <location>
        <begin position="587"/>
        <end position="765"/>
    </location>
</feature>
<dbReference type="PROSITE" id="PS00107">
    <property type="entry name" value="PROTEIN_KINASE_ATP"/>
    <property type="match status" value="1"/>
</dbReference>
<feature type="region of interest" description="Disordered" evidence="17">
    <location>
        <begin position="989"/>
        <end position="1018"/>
    </location>
</feature>
<evidence type="ECO:0000256" key="9">
    <source>
        <dbReference type="ARBA" id="ARBA00022840"/>
    </source>
</evidence>
<feature type="disulfide bond" evidence="15">
    <location>
        <begin position="1264"/>
        <end position="1279"/>
    </location>
</feature>
<evidence type="ECO:0000256" key="7">
    <source>
        <dbReference type="ARBA" id="ARBA00022741"/>
    </source>
</evidence>
<dbReference type="PRINTS" id="PR00261">
    <property type="entry name" value="LDLRECEPTOR"/>
</dbReference>
<evidence type="ECO:0000256" key="17">
    <source>
        <dbReference type="SAM" id="MobiDB-lite"/>
    </source>
</evidence>
<feature type="compositionally biased region" description="Polar residues" evidence="17">
    <location>
        <begin position="605"/>
        <end position="620"/>
    </location>
</feature>
<evidence type="ECO:0000259" key="19">
    <source>
        <dbReference type="PROSITE" id="PS50011"/>
    </source>
</evidence>
<keyword evidence="18" id="KW-0472">Membrane</keyword>
<keyword evidence="18" id="KW-0812">Transmembrane</keyword>
<dbReference type="PROSITE" id="PS50068">
    <property type="entry name" value="LDLRA_2"/>
    <property type="match status" value="2"/>
</dbReference>
<evidence type="ECO:0000256" key="5">
    <source>
        <dbReference type="ARBA" id="ARBA00022679"/>
    </source>
</evidence>
<feature type="compositionally biased region" description="Polar residues" evidence="17">
    <location>
        <begin position="63"/>
        <end position="85"/>
    </location>
</feature>
<comment type="cofactor">
    <cofactor evidence="1">
        <name>Mg(2+)</name>
        <dbReference type="ChEBI" id="CHEBI:18420"/>
    </cofactor>
</comment>
<evidence type="ECO:0000256" key="16">
    <source>
        <dbReference type="PROSITE-ProRule" id="PRU10141"/>
    </source>
</evidence>
<comment type="caution">
    <text evidence="15">Lacks conserved residue(s) required for the propagation of feature annotation.</text>
</comment>
<proteinExistence type="inferred from homology"/>
<dbReference type="Gene3D" id="4.10.400.10">
    <property type="entry name" value="Low-density Lipoprotein Receptor"/>
    <property type="match status" value="2"/>
</dbReference>
<dbReference type="PROSITE" id="PS01209">
    <property type="entry name" value="LDLRA_1"/>
    <property type="match status" value="1"/>
</dbReference>
<dbReference type="FunFam" id="3.30.200.20:FF:000003">
    <property type="entry name" value="Non-specific serine/threonine protein kinase"/>
    <property type="match status" value="1"/>
</dbReference>
<dbReference type="CDD" id="cd14340">
    <property type="entry name" value="UBA_BRSK"/>
    <property type="match status" value="1"/>
</dbReference>
<dbReference type="PANTHER" id="PTHR24346:SF36">
    <property type="entry name" value="SERINE_THREONINE-PROTEIN KINASE BRSK1 ISOFORM X1-RELATED"/>
    <property type="match status" value="1"/>
</dbReference>
<keyword evidence="6" id="KW-0479">Metal-binding</keyword>
<evidence type="ECO:0000256" key="4">
    <source>
        <dbReference type="ARBA" id="ARBA00022527"/>
    </source>
</evidence>
<feature type="compositionally biased region" description="Polar residues" evidence="17">
    <location>
        <begin position="637"/>
        <end position="681"/>
    </location>
</feature>
<accession>A0A8J6HE93</accession>
<feature type="compositionally biased region" description="Basic residues" evidence="17">
    <location>
        <begin position="625"/>
        <end position="636"/>
    </location>
</feature>
<feature type="compositionally biased region" description="Basic and acidic residues" evidence="17">
    <location>
        <begin position="587"/>
        <end position="602"/>
    </location>
</feature>
<organism evidence="20 21">
    <name type="scientific">Tenebrio molitor</name>
    <name type="common">Yellow mealworm beetle</name>
    <dbReference type="NCBI Taxonomy" id="7067"/>
    <lineage>
        <taxon>Eukaryota</taxon>
        <taxon>Metazoa</taxon>
        <taxon>Ecdysozoa</taxon>
        <taxon>Arthropoda</taxon>
        <taxon>Hexapoda</taxon>
        <taxon>Insecta</taxon>
        <taxon>Pterygota</taxon>
        <taxon>Neoptera</taxon>
        <taxon>Endopterygota</taxon>
        <taxon>Coleoptera</taxon>
        <taxon>Polyphaga</taxon>
        <taxon>Cucujiformia</taxon>
        <taxon>Tenebrionidae</taxon>
        <taxon>Tenebrio</taxon>
    </lineage>
</organism>
<dbReference type="InterPro" id="IPR000719">
    <property type="entry name" value="Prot_kinase_dom"/>
</dbReference>
<dbReference type="InterPro" id="IPR011009">
    <property type="entry name" value="Kinase-like_dom_sf"/>
</dbReference>
<dbReference type="InterPro" id="IPR002172">
    <property type="entry name" value="LDrepeatLR_classA_rpt"/>
</dbReference>
<keyword evidence="18" id="KW-1133">Transmembrane helix</keyword>
<dbReference type="PANTHER" id="PTHR24346">
    <property type="entry name" value="MAP/MICROTUBULE AFFINITY-REGULATING KINASE"/>
    <property type="match status" value="1"/>
</dbReference>
<name>A0A8J6HE93_TENMO</name>
<evidence type="ECO:0000256" key="15">
    <source>
        <dbReference type="PROSITE-ProRule" id="PRU00124"/>
    </source>
</evidence>
<evidence type="ECO:0000256" key="6">
    <source>
        <dbReference type="ARBA" id="ARBA00022723"/>
    </source>
</evidence>
<dbReference type="SMART" id="SM00220">
    <property type="entry name" value="S_TKc"/>
    <property type="match status" value="1"/>
</dbReference>
<dbReference type="EC" id="2.7.11.1" evidence="3"/>
<dbReference type="SMART" id="SM00192">
    <property type="entry name" value="LDLa"/>
    <property type="match status" value="2"/>
</dbReference>
<feature type="binding site" evidence="16">
    <location>
        <position position="279"/>
    </location>
    <ligand>
        <name>ATP</name>
        <dbReference type="ChEBI" id="CHEBI:30616"/>
    </ligand>
</feature>
<feature type="transmembrane region" description="Helical" evidence="18">
    <location>
        <begin position="1121"/>
        <end position="1145"/>
    </location>
</feature>
<dbReference type="FunFam" id="1.10.510.10:FF:000064">
    <property type="entry name" value="BR serine/threonine-protein kinase 2"/>
    <property type="match status" value="1"/>
</dbReference>
<dbReference type="EMBL" id="JABDTM020025709">
    <property type="protein sequence ID" value="KAH0812926.1"/>
    <property type="molecule type" value="Genomic_DNA"/>
</dbReference>
<dbReference type="GO" id="GO:0004674">
    <property type="term" value="F:protein serine/threonine kinase activity"/>
    <property type="evidence" value="ECO:0007669"/>
    <property type="project" value="UniProtKB-KW"/>
</dbReference>
<dbReference type="InterPro" id="IPR017441">
    <property type="entry name" value="Protein_kinase_ATP_BS"/>
</dbReference>
<dbReference type="GO" id="GO:0005737">
    <property type="term" value="C:cytoplasm"/>
    <property type="evidence" value="ECO:0007669"/>
    <property type="project" value="TreeGrafter"/>
</dbReference>
<feature type="compositionally biased region" description="Polar residues" evidence="17">
    <location>
        <begin position="991"/>
        <end position="1018"/>
    </location>
</feature>
<reference evidence="20" key="2">
    <citation type="submission" date="2021-08" db="EMBL/GenBank/DDBJ databases">
        <authorList>
            <person name="Eriksson T."/>
        </authorList>
    </citation>
    <scope>NUCLEOTIDE SEQUENCE</scope>
    <source>
        <strain evidence="20">Stoneville</strain>
        <tissue evidence="20">Whole head</tissue>
    </source>
</reference>
<dbReference type="GO" id="GO:0035556">
    <property type="term" value="P:intracellular signal transduction"/>
    <property type="evidence" value="ECO:0007669"/>
    <property type="project" value="TreeGrafter"/>
</dbReference>
<dbReference type="InterPro" id="IPR036055">
    <property type="entry name" value="LDL_receptor-like_sf"/>
</dbReference>
<keyword evidence="4" id="KW-0723">Serine/threonine-protein kinase</keyword>
<keyword evidence="8" id="KW-0418">Kinase</keyword>
<dbReference type="Pfam" id="PF00069">
    <property type="entry name" value="Pkinase"/>
    <property type="match status" value="1"/>
</dbReference>
<evidence type="ECO:0000256" key="10">
    <source>
        <dbReference type="ARBA" id="ARBA00022842"/>
    </source>
</evidence>
<comment type="catalytic activity">
    <reaction evidence="13">
        <text>L-threonyl-[protein] + ATP = O-phospho-L-threonyl-[protein] + ADP + H(+)</text>
        <dbReference type="Rhea" id="RHEA:46608"/>
        <dbReference type="Rhea" id="RHEA-COMP:11060"/>
        <dbReference type="Rhea" id="RHEA-COMP:11605"/>
        <dbReference type="ChEBI" id="CHEBI:15378"/>
        <dbReference type="ChEBI" id="CHEBI:30013"/>
        <dbReference type="ChEBI" id="CHEBI:30616"/>
        <dbReference type="ChEBI" id="CHEBI:61977"/>
        <dbReference type="ChEBI" id="CHEBI:456216"/>
        <dbReference type="EC" id="2.7.11.1"/>
    </reaction>
</comment>
<dbReference type="Proteomes" id="UP000719412">
    <property type="component" value="Unassembled WGS sequence"/>
</dbReference>
<feature type="disulfide bond" evidence="15">
    <location>
        <begin position="1302"/>
        <end position="1317"/>
    </location>
</feature>
<dbReference type="CDD" id="cd14081">
    <property type="entry name" value="STKc_BRSK1_2"/>
    <property type="match status" value="1"/>
</dbReference>
<evidence type="ECO:0000256" key="3">
    <source>
        <dbReference type="ARBA" id="ARBA00012513"/>
    </source>
</evidence>
<evidence type="ECO:0000313" key="21">
    <source>
        <dbReference type="Proteomes" id="UP000719412"/>
    </source>
</evidence>
<evidence type="ECO:0000256" key="18">
    <source>
        <dbReference type="SAM" id="Phobius"/>
    </source>
</evidence>
<dbReference type="Pfam" id="PF21115">
    <property type="entry name" value="UBA_BRSK"/>
    <property type="match status" value="1"/>
</dbReference>
<dbReference type="CDD" id="cd00112">
    <property type="entry name" value="LDLa"/>
    <property type="match status" value="2"/>
</dbReference>
<comment type="caution">
    <text evidence="20">The sequence shown here is derived from an EMBL/GenBank/DDBJ whole genome shotgun (WGS) entry which is preliminary data.</text>
</comment>
<keyword evidence="7 16" id="KW-0547">Nucleotide-binding</keyword>
<evidence type="ECO:0000256" key="1">
    <source>
        <dbReference type="ARBA" id="ARBA00001946"/>
    </source>
</evidence>
<dbReference type="GO" id="GO:0005524">
    <property type="term" value="F:ATP binding"/>
    <property type="evidence" value="ECO:0007669"/>
    <property type="project" value="UniProtKB-UniRule"/>
</dbReference>
<dbReference type="Gene3D" id="1.10.510.10">
    <property type="entry name" value="Transferase(Phosphotransferase) domain 1"/>
    <property type="match status" value="1"/>
</dbReference>
<feature type="compositionally biased region" description="Polar residues" evidence="17">
    <location>
        <begin position="733"/>
        <end position="742"/>
    </location>
</feature>
<gene>
    <name evidence="20" type="ORF">GEV33_009867</name>
</gene>
<dbReference type="InterPro" id="IPR048622">
    <property type="entry name" value="BRSK1_2-like_UBA"/>
</dbReference>
<evidence type="ECO:0000256" key="11">
    <source>
        <dbReference type="ARBA" id="ARBA00022902"/>
    </source>
</evidence>
<evidence type="ECO:0000256" key="13">
    <source>
        <dbReference type="ARBA" id="ARBA00047899"/>
    </source>
</evidence>
<keyword evidence="11" id="KW-0524">Neurogenesis</keyword>
<evidence type="ECO:0000313" key="20">
    <source>
        <dbReference type="EMBL" id="KAH0812926.1"/>
    </source>
</evidence>
<keyword evidence="10" id="KW-0460">Magnesium</keyword>
<feature type="compositionally biased region" description="Low complexity" evidence="17">
    <location>
        <begin position="717"/>
        <end position="732"/>
    </location>
</feature>